<dbReference type="VEuPathDB" id="CryptoDB:cubi_02721"/>
<dbReference type="GO" id="GO:0016020">
    <property type="term" value="C:membrane"/>
    <property type="evidence" value="ECO:0007669"/>
    <property type="project" value="UniProtKB-SubCell"/>
</dbReference>
<evidence type="ECO:0000256" key="6">
    <source>
        <dbReference type="ARBA" id="ARBA00022842"/>
    </source>
</evidence>
<evidence type="ECO:0000313" key="13">
    <source>
        <dbReference type="Proteomes" id="UP000186176"/>
    </source>
</evidence>
<dbReference type="Proteomes" id="UP000186176">
    <property type="component" value="Unassembled WGS sequence"/>
</dbReference>
<dbReference type="SUPFAM" id="SSF81660">
    <property type="entry name" value="Metal cation-transporting ATPase, ATP-binding domain N"/>
    <property type="match status" value="1"/>
</dbReference>
<feature type="transmembrane region" description="Helical" evidence="10">
    <location>
        <begin position="1126"/>
        <end position="1147"/>
    </location>
</feature>
<keyword evidence="5" id="KW-0067">ATP-binding</keyword>
<evidence type="ECO:0000256" key="9">
    <source>
        <dbReference type="ARBA" id="ARBA00023136"/>
    </source>
</evidence>
<dbReference type="InterPro" id="IPR018303">
    <property type="entry name" value="ATPase_P-typ_P_site"/>
</dbReference>
<keyword evidence="4" id="KW-0547">Nucleotide-binding</keyword>
<dbReference type="InterPro" id="IPR023299">
    <property type="entry name" value="ATPase_P-typ_cyto_dom_N"/>
</dbReference>
<keyword evidence="13" id="KW-1185">Reference proteome</keyword>
<evidence type="ECO:0000259" key="11">
    <source>
        <dbReference type="Pfam" id="PF00122"/>
    </source>
</evidence>
<evidence type="ECO:0000256" key="7">
    <source>
        <dbReference type="ARBA" id="ARBA00022967"/>
    </source>
</evidence>
<keyword evidence="7" id="KW-1278">Translocase</keyword>
<dbReference type="SUPFAM" id="SSF56784">
    <property type="entry name" value="HAD-like"/>
    <property type="match status" value="1"/>
</dbReference>
<keyword evidence="2 10" id="KW-0812">Transmembrane</keyword>
<feature type="transmembrane region" description="Helical" evidence="10">
    <location>
        <begin position="1179"/>
        <end position="1197"/>
    </location>
</feature>
<evidence type="ECO:0000256" key="1">
    <source>
        <dbReference type="ARBA" id="ARBA00004141"/>
    </source>
</evidence>
<dbReference type="PROSITE" id="PS00154">
    <property type="entry name" value="ATPASE_E1_E2"/>
    <property type="match status" value="1"/>
</dbReference>
<evidence type="ECO:0000256" key="4">
    <source>
        <dbReference type="ARBA" id="ARBA00022741"/>
    </source>
</evidence>
<dbReference type="InterPro" id="IPR023298">
    <property type="entry name" value="ATPase_P-typ_TM_dom_sf"/>
</dbReference>
<dbReference type="Gene3D" id="3.40.1110.10">
    <property type="entry name" value="Calcium-transporting ATPase, cytoplasmic domain N"/>
    <property type="match status" value="1"/>
</dbReference>
<evidence type="ECO:0000256" key="5">
    <source>
        <dbReference type="ARBA" id="ARBA00022840"/>
    </source>
</evidence>
<evidence type="ECO:0000313" key="12">
    <source>
        <dbReference type="EMBL" id="OII73919.1"/>
    </source>
</evidence>
<feature type="transmembrane region" description="Helical" evidence="10">
    <location>
        <begin position="322"/>
        <end position="345"/>
    </location>
</feature>
<dbReference type="SFLD" id="SFLDF00027">
    <property type="entry name" value="p-type_atpase"/>
    <property type="match status" value="1"/>
</dbReference>
<accession>A0A1J4MIS9</accession>
<evidence type="ECO:0000256" key="3">
    <source>
        <dbReference type="ARBA" id="ARBA00022723"/>
    </source>
</evidence>
<dbReference type="Pfam" id="PF13246">
    <property type="entry name" value="Cation_ATPase"/>
    <property type="match status" value="1"/>
</dbReference>
<sequence length="1299" mass="147879">MKLGTFGDKYSAFFPLHLSIDLLIFTISIFLLFYVVNLLLWRRYDKHIYKHQSFEMMLVPCRRNIYSSIFRFTLNFITALHLILIPLITYDSVVSPEGCSIVFWKMKAEVFLVEYVIALIICLGRKLFSRRIKLTLVIPSNLFDCNFVCVWIRDNSNNNSNNNNNNNNNFCNPNIIQSSSDAQYIHKDPKYSTLNQRVLDFYKRCSAFLYGEVDGFNYYDCQVNVDESSGIRYFVAGSTRFVFSMETGNFLPQIQSNKVPVSQIEKIMNIGGHSEASVMSYLSVFGNNESIFETEPAIVVIKRIFFCPTFILQYLMLSTTFFLRFFTWSFCWSALILYTNFFSFFKEILRNNKVLKETQTINNRPVKVKRGNIKKSIKASDIVLFDIILSDVGDIAPCDMILMEKLVLVDESSLTGEATPVLKKPLNLSKLSNSQILSTGDKILKDSLIYAGCKILKIFNADESNDSLKSIVLNTGIFTFKSRILHTASQNMISDDFHDDIPLLWLLTLFVASVIITVQCFISPFNIGSVFFILGTLMQLIPIWAPASVQSCINNSVSKLKSNSNIDSSFPRRILFASKLDALFFDKTGTLTKNEYVLDRVERLNSDLLESRGFFTGNGNYFGRIIKGVNEEKIDILKTATSTCHSLSFNPDNNNDEYYGDLIEKEMLNFTKSSIYERSSTDGRSLKRFIFERESEFGNENIDSNQKAANLEKMLNRGCEVLKIFDFSSISRSMSVIVRCNVSNKVFLFTKGASESILKCSIENQTFKDIELKTSELSLSGSYVLLIAYRELKSDPESIETYRLLNENRRFEFEVDLTPIGILCFSNCIRKEAPFIIKEIKELGIKPIILTGDNPDCALSVAKQVGIINGQLELSDFELESDRQFKIEIHGDQKVVICHAIAGKLVFLNESRHEVKLEQVIDNLNKIKLVVTYESYEMMSKVVLNNDGTSKYDEKQAMLNKRTLLDLLKDNISVISRANHINKQSVVKQFIEDGKTVGMVGDGSNDVAALKESNLGIFVNRTGILNSHFSLNEGDLNGILSIIQEGCGCAANSRSLYLFMIMYGFTLVICKNILLYIGQATLPTMGYFYYSIIVNFPSVWGIKRSRPAKKIKKYPVDSGLVTKKSVLTVVYFILIIGINLGIVLFLLSNKPWFVSSYKRNMAIPIYIFARQDGFESSTVFIWMCSLHSHMALIFGLGGYYREPFYKNKVLVFTWLFAQLGLIFLIFSEPNLLTCFFKINCIESITPGTLLSLNIPKFSGNNVFPLSWKFELVGWIAASFLACIYIYRRINFNSISKIKI</sequence>
<feature type="transmembrane region" description="Helical" evidence="10">
    <location>
        <begin position="72"/>
        <end position="90"/>
    </location>
</feature>
<dbReference type="SFLD" id="SFLDS00003">
    <property type="entry name" value="Haloacid_Dehalogenase"/>
    <property type="match status" value="1"/>
</dbReference>
<feature type="transmembrane region" description="Helical" evidence="10">
    <location>
        <begin position="1265"/>
        <end position="1286"/>
    </location>
</feature>
<evidence type="ECO:0000256" key="10">
    <source>
        <dbReference type="SAM" id="Phobius"/>
    </source>
</evidence>
<dbReference type="GO" id="GO:0046872">
    <property type="term" value="F:metal ion binding"/>
    <property type="evidence" value="ECO:0007669"/>
    <property type="project" value="UniProtKB-KW"/>
</dbReference>
<dbReference type="GeneID" id="39979511"/>
<keyword evidence="6" id="KW-0460">Magnesium</keyword>
<dbReference type="PRINTS" id="PR00119">
    <property type="entry name" value="CATATPASE"/>
</dbReference>
<dbReference type="Gene3D" id="3.40.50.1000">
    <property type="entry name" value="HAD superfamily/HAD-like"/>
    <property type="match status" value="1"/>
</dbReference>
<dbReference type="InterPro" id="IPR006544">
    <property type="entry name" value="P-type_TPase_V"/>
</dbReference>
<dbReference type="GO" id="GO:0005524">
    <property type="term" value="F:ATP binding"/>
    <property type="evidence" value="ECO:0007669"/>
    <property type="project" value="UniProtKB-KW"/>
</dbReference>
<dbReference type="InterPro" id="IPR008250">
    <property type="entry name" value="ATPase_P-typ_transduc_dom_A_sf"/>
</dbReference>
<dbReference type="InterPro" id="IPR044492">
    <property type="entry name" value="P_typ_ATPase_HD_dom"/>
</dbReference>
<name>A0A1J4MIS9_9CRYT</name>
<feature type="transmembrane region" description="Helical" evidence="10">
    <location>
        <begin position="1056"/>
        <end position="1075"/>
    </location>
</feature>
<feature type="transmembrane region" description="Helical" evidence="10">
    <location>
        <begin position="110"/>
        <end position="128"/>
    </location>
</feature>
<dbReference type="InterPro" id="IPR059000">
    <property type="entry name" value="ATPase_P-type_domA"/>
</dbReference>
<evidence type="ECO:0000256" key="2">
    <source>
        <dbReference type="ARBA" id="ARBA00022692"/>
    </source>
</evidence>
<proteinExistence type="predicted"/>
<keyword evidence="9 10" id="KW-0472">Membrane</keyword>
<dbReference type="PANTHER" id="PTHR45630:SF11">
    <property type="entry name" value="CATION-TRANSPORTING P-TYPE ATPASE N-TERMINAL DOMAIN-CONTAINING PROTEIN"/>
    <property type="match status" value="1"/>
</dbReference>
<dbReference type="GO" id="GO:0019829">
    <property type="term" value="F:ATPase-coupled monoatomic cation transmembrane transporter activity"/>
    <property type="evidence" value="ECO:0007669"/>
    <property type="project" value="TreeGrafter"/>
</dbReference>
<feature type="transmembrane region" description="Helical" evidence="10">
    <location>
        <begin position="503"/>
        <end position="525"/>
    </location>
</feature>
<gene>
    <name evidence="12" type="ORF">cubi_02721</name>
</gene>
<feature type="transmembrane region" description="Helical" evidence="10">
    <location>
        <begin position="531"/>
        <end position="553"/>
    </location>
</feature>
<feature type="domain" description="P-type ATPase A" evidence="11">
    <location>
        <begin position="363"/>
        <end position="486"/>
    </location>
</feature>
<dbReference type="Gene3D" id="2.70.150.10">
    <property type="entry name" value="Calcium-transporting ATPase, cytoplasmic transduction domain A"/>
    <property type="match status" value="1"/>
</dbReference>
<dbReference type="RefSeq" id="XP_028875139.1">
    <property type="nucleotide sequence ID" value="XM_029019732.1"/>
</dbReference>
<comment type="subcellular location">
    <subcellularLocation>
        <location evidence="1">Membrane</location>
        <topology evidence="1">Multi-pass membrane protein</topology>
    </subcellularLocation>
</comment>
<feature type="transmembrane region" description="Helical" evidence="10">
    <location>
        <begin position="1209"/>
        <end position="1227"/>
    </location>
</feature>
<dbReference type="PANTHER" id="PTHR45630">
    <property type="entry name" value="CATION-TRANSPORTING ATPASE-RELATED"/>
    <property type="match status" value="1"/>
</dbReference>
<protein>
    <submittedName>
        <fullName evidence="12">P-type ATPase 3 integral membrane protein</fullName>
    </submittedName>
</protein>
<dbReference type="SFLD" id="SFLDG00002">
    <property type="entry name" value="C1.7:_P-type_atpase_like"/>
    <property type="match status" value="1"/>
</dbReference>
<evidence type="ECO:0000256" key="8">
    <source>
        <dbReference type="ARBA" id="ARBA00022989"/>
    </source>
</evidence>
<dbReference type="SUPFAM" id="SSF81665">
    <property type="entry name" value="Calcium ATPase, transmembrane domain M"/>
    <property type="match status" value="1"/>
</dbReference>
<keyword evidence="8 10" id="KW-1133">Transmembrane helix</keyword>
<dbReference type="InterPro" id="IPR036412">
    <property type="entry name" value="HAD-like_sf"/>
</dbReference>
<feature type="transmembrane region" description="Helical" evidence="10">
    <location>
        <begin position="20"/>
        <end position="41"/>
    </location>
</feature>
<dbReference type="GO" id="GO:0140358">
    <property type="term" value="F:P-type transmembrane transporter activity"/>
    <property type="evidence" value="ECO:0007669"/>
    <property type="project" value="InterPro"/>
</dbReference>
<dbReference type="Pfam" id="PF00122">
    <property type="entry name" value="E1-E2_ATPase"/>
    <property type="match status" value="1"/>
</dbReference>
<feature type="transmembrane region" description="Helical" evidence="10">
    <location>
        <begin position="1087"/>
        <end position="1105"/>
    </location>
</feature>
<reference evidence="12 13" key="1">
    <citation type="submission" date="2016-10" db="EMBL/GenBank/DDBJ databases">
        <title>Reductive evolution of mitochondrial metabolism and differential evolution of invasion-related proteins in Cryptosporidium.</title>
        <authorList>
            <person name="Liu S."/>
            <person name="Roellig D.M."/>
            <person name="Guo Y."/>
            <person name="Li N."/>
            <person name="Frace M.A."/>
            <person name="Tang K."/>
            <person name="Zhang L."/>
            <person name="Feng Y."/>
            <person name="Xiao L."/>
        </authorList>
    </citation>
    <scope>NUCLEOTIDE SEQUENCE [LARGE SCALE GENOMIC DNA]</scope>
    <source>
        <strain evidence="12">39726</strain>
    </source>
</reference>
<dbReference type="EMBL" id="LRBP01000013">
    <property type="protein sequence ID" value="OII73919.1"/>
    <property type="molecule type" value="Genomic_DNA"/>
</dbReference>
<comment type="caution">
    <text evidence="12">The sequence shown here is derived from an EMBL/GenBank/DDBJ whole genome shotgun (WGS) entry which is preliminary data.</text>
</comment>
<keyword evidence="3" id="KW-0479">Metal-binding</keyword>
<dbReference type="OrthoDB" id="289856at2759"/>
<feature type="transmembrane region" description="Helical" evidence="10">
    <location>
        <begin position="297"/>
        <end position="316"/>
    </location>
</feature>
<dbReference type="InterPro" id="IPR023214">
    <property type="entry name" value="HAD_sf"/>
</dbReference>
<dbReference type="SUPFAM" id="SSF81653">
    <property type="entry name" value="Calcium ATPase, transduction domain A"/>
    <property type="match status" value="1"/>
</dbReference>
<organism evidence="12 13">
    <name type="scientific">Cryptosporidium ubiquitum</name>
    <dbReference type="NCBI Taxonomy" id="857276"/>
    <lineage>
        <taxon>Eukaryota</taxon>
        <taxon>Sar</taxon>
        <taxon>Alveolata</taxon>
        <taxon>Apicomplexa</taxon>
        <taxon>Conoidasida</taxon>
        <taxon>Coccidia</taxon>
        <taxon>Eucoccidiorida</taxon>
        <taxon>Eimeriorina</taxon>
        <taxon>Cryptosporidiidae</taxon>
        <taxon>Cryptosporidium</taxon>
    </lineage>
</organism>